<gene>
    <name evidence="3" type="ORF">SDRG_15012</name>
</gene>
<evidence type="ECO:0000313" key="4">
    <source>
        <dbReference type="Proteomes" id="UP000030762"/>
    </source>
</evidence>
<dbReference type="InterPro" id="IPR001202">
    <property type="entry name" value="WW_dom"/>
</dbReference>
<sequence>MPILYAGPRPGSRDDDGGLSTKVPGFLSPASLRDLLPRNAARMHHKRPRREMPALPPPLPNAASAIRADDTAWQKQAWPDNAHYRARLRSDAKLRIARGVLDNNTVQDHVRWIKNNVPVRSLPKLKISNHTKITSLTDVFERLLRHRMQAAFDHWQHGVATEKHAEAISAFTKSRALGSLQGIWERCWLATRNRAFASLATDWMCARAEERDAAAAEIQRHWRRHRHRHTLLHTRQDLSARCLQANVRRRLFRKRFARFLKTARQHRAAAQIQAAFARHRVYQAYKICSQRLAHEAAALRLQRWLRTSVYRKQWLFRRAATLRLHDAAGVVQRALRAHLARTLLYRARCYKVAARIQRAWRAYVAYWLRRRSQLFDHLQSAFALGTRHLAVILLQARLRQWIAMRHVARRRSQLAAALVLQCAWRQCYARQVRTQRLQELRFAQWMAATTVQHAYRCYRDRLLFRHVLATSCVPLYLRAARLTSAVQRRLLYSRYKPFLESSASSSIAYAWKKHCRYEGYMRARRAWASSVLQRVWRSTCTVRVFKRHLRHCHHSARRIQRMVRSRLARSRARLYIARMQKVALDALLARQNQAALRIQAAWHRHQGHLARFLRKQAELIERARRHDAAIAIQTFVRSRRARHASKVRLAQGVATIALLVRARHDAATTLQRFVRTQKATKLGRIMMTKLRLQRHAAAQRHKRQAVISAFLSESSVARAEEAVRMAAVRANHDKVEAAKARAAAEAAEAKRLRIEASKAKARPPPREYKTKKKTQTPPDAATTAAWVPAYDAASGQSYYYNTLTGESKWSLDASA</sequence>
<protein>
    <recommendedName>
        <fullName evidence="2">WW domain-containing protein</fullName>
    </recommendedName>
</protein>
<feature type="region of interest" description="Disordered" evidence="1">
    <location>
        <begin position="754"/>
        <end position="780"/>
    </location>
</feature>
<reference evidence="3 4" key="1">
    <citation type="submission" date="2012-04" db="EMBL/GenBank/DDBJ databases">
        <title>The Genome Sequence of Saprolegnia declina VS20.</title>
        <authorList>
            <consortium name="The Broad Institute Genome Sequencing Platform"/>
            <person name="Russ C."/>
            <person name="Nusbaum C."/>
            <person name="Tyler B."/>
            <person name="van West P."/>
            <person name="Dieguez-Uribeondo J."/>
            <person name="de Bruijn I."/>
            <person name="Tripathy S."/>
            <person name="Jiang R."/>
            <person name="Young S.K."/>
            <person name="Zeng Q."/>
            <person name="Gargeya S."/>
            <person name="Fitzgerald M."/>
            <person name="Haas B."/>
            <person name="Abouelleil A."/>
            <person name="Alvarado L."/>
            <person name="Arachchi H.M."/>
            <person name="Berlin A."/>
            <person name="Chapman S.B."/>
            <person name="Goldberg J."/>
            <person name="Griggs A."/>
            <person name="Gujja S."/>
            <person name="Hansen M."/>
            <person name="Howarth C."/>
            <person name="Imamovic A."/>
            <person name="Larimer J."/>
            <person name="McCowen C."/>
            <person name="Montmayeur A."/>
            <person name="Murphy C."/>
            <person name="Neiman D."/>
            <person name="Pearson M."/>
            <person name="Priest M."/>
            <person name="Roberts A."/>
            <person name="Saif S."/>
            <person name="Shea T."/>
            <person name="Sisk P."/>
            <person name="Sykes S."/>
            <person name="Wortman J."/>
            <person name="Nusbaum C."/>
            <person name="Birren B."/>
        </authorList>
    </citation>
    <scope>NUCLEOTIDE SEQUENCE [LARGE SCALE GENOMIC DNA]</scope>
    <source>
        <strain evidence="3 4">VS20</strain>
    </source>
</reference>
<dbReference type="OrthoDB" id="73404at2759"/>
<dbReference type="STRING" id="1156394.T0Q1F7"/>
<feature type="compositionally biased region" description="Basic and acidic residues" evidence="1">
    <location>
        <begin position="754"/>
        <end position="768"/>
    </location>
</feature>
<dbReference type="EMBL" id="JH767213">
    <property type="protein sequence ID" value="EQC27210.1"/>
    <property type="molecule type" value="Genomic_DNA"/>
</dbReference>
<feature type="region of interest" description="Disordered" evidence="1">
    <location>
        <begin position="1"/>
        <end position="26"/>
    </location>
</feature>
<accession>T0Q1F7</accession>
<dbReference type="Proteomes" id="UP000030762">
    <property type="component" value="Unassembled WGS sequence"/>
</dbReference>
<dbReference type="Pfam" id="PF00397">
    <property type="entry name" value="WW"/>
    <property type="match status" value="1"/>
</dbReference>
<evidence type="ECO:0000259" key="2">
    <source>
        <dbReference type="Pfam" id="PF00397"/>
    </source>
</evidence>
<name>T0Q1F7_SAPDV</name>
<organism evidence="3 4">
    <name type="scientific">Saprolegnia diclina (strain VS20)</name>
    <dbReference type="NCBI Taxonomy" id="1156394"/>
    <lineage>
        <taxon>Eukaryota</taxon>
        <taxon>Sar</taxon>
        <taxon>Stramenopiles</taxon>
        <taxon>Oomycota</taxon>
        <taxon>Saprolegniomycetes</taxon>
        <taxon>Saprolegniales</taxon>
        <taxon>Saprolegniaceae</taxon>
        <taxon>Saprolegnia</taxon>
    </lineage>
</organism>
<dbReference type="GeneID" id="19955739"/>
<evidence type="ECO:0000256" key="1">
    <source>
        <dbReference type="SAM" id="MobiDB-lite"/>
    </source>
</evidence>
<dbReference type="OMA" id="QYWSEEY"/>
<evidence type="ECO:0000313" key="3">
    <source>
        <dbReference type="EMBL" id="EQC27210.1"/>
    </source>
</evidence>
<keyword evidence="4" id="KW-1185">Reference proteome</keyword>
<dbReference type="CDD" id="cd00201">
    <property type="entry name" value="WW"/>
    <property type="match status" value="1"/>
</dbReference>
<dbReference type="InterPro" id="IPR000048">
    <property type="entry name" value="IQ_motif_EF-hand-BS"/>
</dbReference>
<proteinExistence type="predicted"/>
<dbReference type="SMART" id="SM00015">
    <property type="entry name" value="IQ"/>
    <property type="match status" value="10"/>
</dbReference>
<dbReference type="PROSITE" id="PS50096">
    <property type="entry name" value="IQ"/>
    <property type="match status" value="2"/>
</dbReference>
<dbReference type="AlphaFoldDB" id="T0Q1F7"/>
<feature type="domain" description="WW" evidence="2">
    <location>
        <begin position="785"/>
        <end position="809"/>
    </location>
</feature>
<dbReference type="RefSeq" id="XP_008619397.1">
    <property type="nucleotide sequence ID" value="XM_008621175.1"/>
</dbReference>
<dbReference type="Pfam" id="PF00612">
    <property type="entry name" value="IQ"/>
    <property type="match status" value="1"/>
</dbReference>
<dbReference type="VEuPathDB" id="FungiDB:SDRG_15012"/>
<dbReference type="Gene3D" id="2.20.70.10">
    <property type="match status" value="1"/>
</dbReference>
<dbReference type="InParanoid" id="T0Q1F7"/>
<dbReference type="eggNOG" id="ENOG502SP0E">
    <property type="taxonomic scope" value="Eukaryota"/>
</dbReference>